<dbReference type="GO" id="GO:0016787">
    <property type="term" value="F:hydrolase activity"/>
    <property type="evidence" value="ECO:0007669"/>
    <property type="project" value="UniProtKB-KW"/>
</dbReference>
<dbReference type="InterPro" id="IPR002168">
    <property type="entry name" value="Lipase_GDXG_HIS_AS"/>
</dbReference>
<organism evidence="5 6">
    <name type="scientific">Haloterrigena alkaliphila</name>
    <dbReference type="NCBI Taxonomy" id="2816475"/>
    <lineage>
        <taxon>Archaea</taxon>
        <taxon>Methanobacteriati</taxon>
        <taxon>Methanobacteriota</taxon>
        <taxon>Stenosarchaea group</taxon>
        <taxon>Halobacteria</taxon>
        <taxon>Halobacteriales</taxon>
        <taxon>Natrialbaceae</taxon>
        <taxon>Haloterrigena</taxon>
    </lineage>
</organism>
<dbReference type="FunFam" id="3.40.50.1820:FF:000089">
    <property type="entry name" value="Alpha/beta hydrolase"/>
    <property type="match status" value="1"/>
</dbReference>
<dbReference type="KEGG" id="hakz:J0X25_02105"/>
<proteinExistence type="inferred from homology"/>
<sequence length="331" mass="36129">MTPTRAPEPHPEVTQFLEVYESLDSPSFDEVSAQEAREMLEELRAGGKPAVEVASVEDRTIDGPNGEIPIRIYEPGTTGEDGADDSGAEPASDRPLLLYFHGGGWVVGSVETHDDTCRKLAADSGYPVVSVDYGLAPEHPFPEDLEDCYAALEWAAEAAPDLNADPERLVVAGDSAGGNLAAGVTLLARDEDGPEIAHQLLIYPSTGDVTATDAYEENGEGYFLTTDDMQWFRDHRFERELDQGNVYAMPRRARDLSGLPPATVITAGFDPLRDDGAAYADRLEADGVPVTHYHYDDVIHGFFGMFSDPVNLERAHEAYEDAVRDLRQSLE</sequence>
<evidence type="ECO:0000256" key="2">
    <source>
        <dbReference type="ARBA" id="ARBA00022801"/>
    </source>
</evidence>
<dbReference type="SUPFAM" id="SSF53474">
    <property type="entry name" value="alpha/beta-Hydrolases"/>
    <property type="match status" value="1"/>
</dbReference>
<evidence type="ECO:0000259" key="4">
    <source>
        <dbReference type="Pfam" id="PF07859"/>
    </source>
</evidence>
<dbReference type="InterPro" id="IPR050300">
    <property type="entry name" value="GDXG_lipolytic_enzyme"/>
</dbReference>
<dbReference type="RefSeq" id="WP_207289383.1">
    <property type="nucleotide sequence ID" value="NZ_CP071462.1"/>
</dbReference>
<gene>
    <name evidence="5" type="ORF">J0X25_02105</name>
</gene>
<comment type="similarity">
    <text evidence="1">Belongs to the 'GDXG' lipolytic enzyme family.</text>
</comment>
<evidence type="ECO:0000313" key="5">
    <source>
        <dbReference type="EMBL" id="QSW99777.1"/>
    </source>
</evidence>
<feature type="region of interest" description="Disordered" evidence="3">
    <location>
        <begin position="54"/>
        <end position="91"/>
    </location>
</feature>
<dbReference type="InterPro" id="IPR033140">
    <property type="entry name" value="Lipase_GDXG_put_SER_AS"/>
</dbReference>
<evidence type="ECO:0000256" key="1">
    <source>
        <dbReference type="ARBA" id="ARBA00010515"/>
    </source>
</evidence>
<accession>A0A8A2VGI2</accession>
<dbReference type="Pfam" id="PF07859">
    <property type="entry name" value="Abhydrolase_3"/>
    <property type="match status" value="1"/>
</dbReference>
<dbReference type="InterPro" id="IPR029058">
    <property type="entry name" value="AB_hydrolase_fold"/>
</dbReference>
<dbReference type="Gene3D" id="3.40.50.1820">
    <property type="entry name" value="alpha/beta hydrolase"/>
    <property type="match status" value="1"/>
</dbReference>
<dbReference type="PANTHER" id="PTHR48081:SF8">
    <property type="entry name" value="ALPHA_BETA HYDROLASE FOLD-3 DOMAIN-CONTAINING PROTEIN-RELATED"/>
    <property type="match status" value="1"/>
</dbReference>
<dbReference type="PROSITE" id="PS01173">
    <property type="entry name" value="LIPASE_GDXG_HIS"/>
    <property type="match status" value="1"/>
</dbReference>
<dbReference type="Proteomes" id="UP000663203">
    <property type="component" value="Chromosome"/>
</dbReference>
<evidence type="ECO:0000256" key="3">
    <source>
        <dbReference type="SAM" id="MobiDB-lite"/>
    </source>
</evidence>
<protein>
    <submittedName>
        <fullName evidence="5">Alpha/beta hydrolase</fullName>
    </submittedName>
</protein>
<dbReference type="EMBL" id="CP071462">
    <property type="protein sequence ID" value="QSW99777.1"/>
    <property type="molecule type" value="Genomic_DNA"/>
</dbReference>
<reference evidence="5 6" key="1">
    <citation type="submission" date="2021-03" db="EMBL/GenBank/DDBJ databases">
        <title>Haloterrigena longa sp. nov. and Haloterrigena limicola sp. nov., extremely halophilic archaea isolated from a salt lake.</title>
        <authorList>
            <person name="Henglin C."/>
        </authorList>
    </citation>
    <scope>NUCLEOTIDE SEQUENCE [LARGE SCALE GENOMIC DNA]</scope>
    <source>
        <strain evidence="5 6">KZCA68</strain>
    </source>
</reference>
<dbReference type="PANTHER" id="PTHR48081">
    <property type="entry name" value="AB HYDROLASE SUPERFAMILY PROTEIN C4A8.06C"/>
    <property type="match status" value="1"/>
</dbReference>
<dbReference type="InterPro" id="IPR013094">
    <property type="entry name" value="AB_hydrolase_3"/>
</dbReference>
<dbReference type="GeneID" id="63186060"/>
<keyword evidence="2 5" id="KW-0378">Hydrolase</keyword>
<feature type="domain" description="Alpha/beta hydrolase fold-3" evidence="4">
    <location>
        <begin position="97"/>
        <end position="303"/>
    </location>
</feature>
<dbReference type="AlphaFoldDB" id="A0A8A2VGI2"/>
<evidence type="ECO:0000313" key="6">
    <source>
        <dbReference type="Proteomes" id="UP000663203"/>
    </source>
</evidence>
<dbReference type="PROSITE" id="PS01174">
    <property type="entry name" value="LIPASE_GDXG_SER"/>
    <property type="match status" value="1"/>
</dbReference>
<name>A0A8A2VGI2_9EURY</name>
<keyword evidence="6" id="KW-1185">Reference proteome</keyword>